<dbReference type="PATRIC" id="fig|94132.3.peg.821"/>
<protein>
    <recommendedName>
        <fullName evidence="3">Zinc finger/thioredoxin putative domain-containing protein</fullName>
    </recommendedName>
</protein>
<feature type="compositionally biased region" description="Basic and acidic residues" evidence="1">
    <location>
        <begin position="160"/>
        <end position="170"/>
    </location>
</feature>
<keyword evidence="2" id="KW-1133">Transmembrane helix</keyword>
<dbReference type="InterPro" id="IPR011723">
    <property type="entry name" value="Znf/thioredoxin_put"/>
</dbReference>
<dbReference type="NCBIfam" id="TIGR02098">
    <property type="entry name" value="MJ0042_CXXC"/>
    <property type="match status" value="1"/>
</dbReference>
<feature type="region of interest" description="Disordered" evidence="1">
    <location>
        <begin position="45"/>
        <end position="123"/>
    </location>
</feature>
<reference evidence="4 5" key="1">
    <citation type="journal article" date="2014" name="Int. J. Syst. Evol. Microbiol.">
        <title>Ramlibacter solisilvae sp. nov., isolated from forest soil, and emended description of the genus Ramlibacter.</title>
        <authorList>
            <person name="Lee H.J."/>
            <person name="Lee S.H."/>
            <person name="Lee S.S."/>
            <person name="Lee J.S."/>
            <person name="Kim Y."/>
            <person name="Kim S.C."/>
            <person name="Jeon C.O."/>
        </authorList>
    </citation>
    <scope>NUCLEOTIDE SEQUENCE [LARGE SCALE GENOMIC DNA]</scope>
    <source>
        <strain evidence="4 5">5-10</strain>
    </source>
</reference>
<dbReference type="Proteomes" id="UP000070433">
    <property type="component" value="Chromosome"/>
</dbReference>
<proteinExistence type="predicted"/>
<gene>
    <name evidence="4" type="ORF">UC35_04090</name>
</gene>
<name>A0A127JQB0_9BURK</name>
<dbReference type="AlphaFoldDB" id="A0A127JQB0"/>
<dbReference type="Pfam" id="PF11906">
    <property type="entry name" value="DUF3426"/>
    <property type="match status" value="1"/>
</dbReference>
<evidence type="ECO:0000256" key="1">
    <source>
        <dbReference type="SAM" id="MobiDB-lite"/>
    </source>
</evidence>
<feature type="region of interest" description="Disordered" evidence="1">
    <location>
        <begin position="160"/>
        <end position="182"/>
    </location>
</feature>
<feature type="transmembrane region" description="Helical" evidence="2">
    <location>
        <begin position="204"/>
        <end position="226"/>
    </location>
</feature>
<dbReference type="RefSeq" id="WP_061496444.1">
    <property type="nucleotide sequence ID" value="NZ_CP010951.1"/>
</dbReference>
<dbReference type="OrthoDB" id="5294582at2"/>
<evidence type="ECO:0000256" key="2">
    <source>
        <dbReference type="SAM" id="Phobius"/>
    </source>
</evidence>
<evidence type="ECO:0000313" key="4">
    <source>
        <dbReference type="EMBL" id="AMO22218.1"/>
    </source>
</evidence>
<keyword evidence="2" id="KW-0812">Transmembrane</keyword>
<keyword evidence="2" id="KW-0472">Membrane</keyword>
<feature type="compositionally biased region" description="Low complexity" evidence="1">
    <location>
        <begin position="99"/>
        <end position="111"/>
    </location>
</feature>
<evidence type="ECO:0000313" key="5">
    <source>
        <dbReference type="Proteomes" id="UP000070433"/>
    </source>
</evidence>
<keyword evidence="5" id="KW-1185">Reference proteome</keyword>
<organism evidence="4 5">
    <name type="scientific">Ramlibacter tataouinensis</name>
    <dbReference type="NCBI Taxonomy" id="94132"/>
    <lineage>
        <taxon>Bacteria</taxon>
        <taxon>Pseudomonadati</taxon>
        <taxon>Pseudomonadota</taxon>
        <taxon>Betaproteobacteria</taxon>
        <taxon>Burkholderiales</taxon>
        <taxon>Comamonadaceae</taxon>
        <taxon>Ramlibacter</taxon>
    </lineage>
</organism>
<accession>A0A127JQB0</accession>
<evidence type="ECO:0000259" key="3">
    <source>
        <dbReference type="Pfam" id="PF13719"/>
    </source>
</evidence>
<dbReference type="InterPro" id="IPR021834">
    <property type="entry name" value="DUF3426"/>
</dbReference>
<feature type="domain" description="Zinc finger/thioredoxin putative" evidence="3">
    <location>
        <begin position="3"/>
        <end position="39"/>
    </location>
</feature>
<dbReference type="Pfam" id="PF13719">
    <property type="entry name" value="Zn_ribbon_5"/>
    <property type="match status" value="1"/>
</dbReference>
<feature type="compositionally biased region" description="Low complexity" evidence="1">
    <location>
        <begin position="61"/>
        <end position="70"/>
    </location>
</feature>
<sequence>MSLITRCPACGTMFKVVADQLKVSDGWVRCGHCAEVFDATGNLQDEDAVHGPAAPGAALNEAPEPQAPASAPEPEPQPQPAATISKPPVDGPIFDPVPDDTAPATTPLPEAAAHDDDFPTSIHSQVDDSEIEGFANSRELDDAAQVLRADPRDRPFALRRADPMESHDIGPHGLSRPTPLEDPELHDLSFVRQARRKAFWRRPVVRFGLLLLALALAALLALQVAWHERDRLAAAEPALRPWLQKMCEAAGCKLGPPRRIEAVAIDNSSFNKLRGDAYRLNITLKNRADTEVAMPALELTLTDSQDQAVLRRVLTAAEFAGSTTTLLPRAEWSTTLALGVAGSSASRIAGYRVLAFYP</sequence>
<dbReference type="EMBL" id="CP010951">
    <property type="protein sequence ID" value="AMO22218.1"/>
    <property type="molecule type" value="Genomic_DNA"/>
</dbReference>